<dbReference type="PROSITE" id="PS00221">
    <property type="entry name" value="MIP"/>
    <property type="match status" value="1"/>
</dbReference>
<dbReference type="InParanoid" id="R4GCF1"/>
<feature type="transmembrane region" description="Helical" evidence="9">
    <location>
        <begin position="142"/>
        <end position="161"/>
    </location>
</feature>
<dbReference type="PRINTS" id="PR00783">
    <property type="entry name" value="MINTRINSICP"/>
</dbReference>
<dbReference type="GeneTree" id="ENSGT00940000156260"/>
<feature type="transmembrane region" description="Helical" evidence="9">
    <location>
        <begin position="173"/>
        <end position="192"/>
    </location>
</feature>
<evidence type="ECO:0000256" key="1">
    <source>
        <dbReference type="ARBA" id="ARBA00004141"/>
    </source>
</evidence>
<evidence type="ECO:0000256" key="3">
    <source>
        <dbReference type="ARBA" id="ARBA00022448"/>
    </source>
</evidence>
<dbReference type="GO" id="GO:0015250">
    <property type="term" value="F:water channel activity"/>
    <property type="evidence" value="ECO:0000318"/>
    <property type="project" value="GO_Central"/>
</dbReference>
<dbReference type="InterPro" id="IPR034294">
    <property type="entry name" value="Aquaporin_transptr"/>
</dbReference>
<keyword evidence="4 7" id="KW-0812">Transmembrane</keyword>
<evidence type="ECO:0000256" key="2">
    <source>
        <dbReference type="ARBA" id="ARBA00006175"/>
    </source>
</evidence>
<comment type="subcellular location">
    <subcellularLocation>
        <location evidence="1">Membrane</location>
        <topology evidence="1">Multi-pass membrane protein</topology>
    </subcellularLocation>
</comment>
<dbReference type="PANTHER" id="PTHR19139">
    <property type="entry name" value="AQUAPORIN TRANSPORTER"/>
    <property type="match status" value="1"/>
</dbReference>
<protein>
    <submittedName>
        <fullName evidence="11">Uncharacterized protein</fullName>
    </submittedName>
</protein>
<evidence type="ECO:0000256" key="7">
    <source>
        <dbReference type="RuleBase" id="RU000477"/>
    </source>
</evidence>
<comment type="similarity">
    <text evidence="2 7">Belongs to the MIP/aquaporin (TC 1.A.8) family.</text>
</comment>
<reference evidence="11" key="3">
    <citation type="submission" date="2025-09" db="UniProtKB">
        <authorList>
            <consortium name="Ensembl"/>
        </authorList>
    </citation>
    <scope>IDENTIFICATION</scope>
</reference>
<keyword evidence="5 9" id="KW-1133">Transmembrane helix</keyword>
<dbReference type="InterPro" id="IPR022357">
    <property type="entry name" value="MIP_CS"/>
</dbReference>
<name>R4GCF1_ANOCA</name>
<dbReference type="InterPro" id="IPR000425">
    <property type="entry name" value="MIP"/>
</dbReference>
<dbReference type="Bgee" id="ENSACAG00000029542">
    <property type="expression patterns" value="Expressed in skeletal muscle tissue"/>
</dbReference>
<dbReference type="Ensembl" id="ENSACAT00000030435.2">
    <property type="protein sequence ID" value="ENSACAP00000023015.2"/>
    <property type="gene ID" value="ENSACAG00000029542.2"/>
</dbReference>
<evidence type="ECO:0000256" key="9">
    <source>
        <dbReference type="SAM" id="Phobius"/>
    </source>
</evidence>
<dbReference type="PANTHER" id="PTHR19139:SF177">
    <property type="entry name" value="AQUAPORIN 14"/>
    <property type="match status" value="1"/>
</dbReference>
<dbReference type="SUPFAM" id="SSF81338">
    <property type="entry name" value="Aquaporin-like"/>
    <property type="match status" value="2"/>
</dbReference>
<evidence type="ECO:0000256" key="8">
    <source>
        <dbReference type="SAM" id="MobiDB-lite"/>
    </source>
</evidence>
<evidence type="ECO:0000313" key="11">
    <source>
        <dbReference type="Ensembl" id="ENSACAP00000023015.2"/>
    </source>
</evidence>
<evidence type="ECO:0000256" key="4">
    <source>
        <dbReference type="ARBA" id="ARBA00022692"/>
    </source>
</evidence>
<proteinExistence type="inferred from homology"/>
<evidence type="ECO:0000313" key="12">
    <source>
        <dbReference type="Proteomes" id="UP000001646"/>
    </source>
</evidence>
<feature type="transmembrane region" description="Helical" evidence="9">
    <location>
        <begin position="256"/>
        <end position="277"/>
    </location>
</feature>
<dbReference type="InterPro" id="IPR023271">
    <property type="entry name" value="Aquaporin-like"/>
</dbReference>
<feature type="transmembrane region" description="Helical" evidence="9">
    <location>
        <begin position="100"/>
        <end position="122"/>
    </location>
</feature>
<dbReference type="GO" id="GO:0016324">
    <property type="term" value="C:apical plasma membrane"/>
    <property type="evidence" value="ECO:0000318"/>
    <property type="project" value="GO_Central"/>
</dbReference>
<reference evidence="11" key="2">
    <citation type="submission" date="2025-08" db="UniProtKB">
        <authorList>
            <consortium name="Ensembl"/>
        </authorList>
    </citation>
    <scope>IDENTIFICATION</scope>
</reference>
<sequence length="358" mass="38185">MGHSRLLFLFLPLQVLQSRRFWGSLLAEASGTLIFVWVVLGASSPAGPTEELPSPLQPALAAGMVAVSLAHCFGEISGAQVNPALTMAFLCTRKLDVLHAASYITAQCLGAIIASGIFYLILPTTAIGHLVTKVSSEGNAGQALGMEVFSTFQLALTIFAVENHRRHETGEPGILAIGFSVVAGALTAGAFSGGSMNPARSLGPAVVTGIWEHHWLHPSVNVGQAILVEIFLTLQFVLCIFATYDERRNHRMGSVALAVGLSLTLGHLFGMHYTGAGMNPARSFAPAIITRNFVNHWVYWVGPVIGGVLGGFLYDFILCPRMRGISERLSILKGEHQLETNAPPEPPGEPIELTTQAL</sequence>
<accession>R4GCF1</accession>
<dbReference type="STRING" id="28377.ENSACAP00000023015"/>
<reference evidence="11 12" key="1">
    <citation type="submission" date="2009-12" db="EMBL/GenBank/DDBJ databases">
        <title>The Genome Sequence of Anolis carolinensis (Green Anole Lizard).</title>
        <authorList>
            <consortium name="The Genome Sequencing Platform"/>
            <person name="Di Palma F."/>
            <person name="Alfoldi J."/>
            <person name="Heiman D."/>
            <person name="Young S."/>
            <person name="Grabherr M."/>
            <person name="Johnson J."/>
            <person name="Lander E.S."/>
            <person name="Lindblad-Toh K."/>
        </authorList>
    </citation>
    <scope>NUCLEOTIDE SEQUENCE [LARGE SCALE GENOMIC DNA]</scope>
    <source>
        <strain evidence="11 12">JBL SC #1</strain>
    </source>
</reference>
<evidence type="ECO:0000256" key="5">
    <source>
        <dbReference type="ARBA" id="ARBA00022989"/>
    </source>
</evidence>
<keyword evidence="10" id="KW-0732">Signal</keyword>
<feature type="transmembrane region" description="Helical" evidence="9">
    <location>
        <begin position="60"/>
        <end position="79"/>
    </location>
</feature>
<keyword evidence="6 9" id="KW-0472">Membrane</keyword>
<dbReference type="HOGENOM" id="CLU_020019_3_3_1"/>
<evidence type="ECO:0000256" key="10">
    <source>
        <dbReference type="SAM" id="SignalP"/>
    </source>
</evidence>
<dbReference type="GO" id="GO:0005886">
    <property type="term" value="C:plasma membrane"/>
    <property type="evidence" value="ECO:0000318"/>
    <property type="project" value="GO_Central"/>
</dbReference>
<feature type="chain" id="PRO_5032501090" evidence="10">
    <location>
        <begin position="19"/>
        <end position="358"/>
    </location>
</feature>
<feature type="transmembrane region" description="Helical" evidence="9">
    <location>
        <begin position="297"/>
        <end position="318"/>
    </location>
</feature>
<organism evidence="11 12">
    <name type="scientific">Anolis carolinensis</name>
    <name type="common">Green anole</name>
    <name type="synonym">American chameleon</name>
    <dbReference type="NCBI Taxonomy" id="28377"/>
    <lineage>
        <taxon>Eukaryota</taxon>
        <taxon>Metazoa</taxon>
        <taxon>Chordata</taxon>
        <taxon>Craniata</taxon>
        <taxon>Vertebrata</taxon>
        <taxon>Euteleostomi</taxon>
        <taxon>Lepidosauria</taxon>
        <taxon>Squamata</taxon>
        <taxon>Bifurcata</taxon>
        <taxon>Unidentata</taxon>
        <taxon>Episquamata</taxon>
        <taxon>Toxicofera</taxon>
        <taxon>Iguania</taxon>
        <taxon>Dactyloidae</taxon>
        <taxon>Anolis</taxon>
    </lineage>
</organism>
<feature type="transmembrane region" description="Helical" evidence="9">
    <location>
        <begin position="225"/>
        <end position="244"/>
    </location>
</feature>
<dbReference type="Pfam" id="PF00230">
    <property type="entry name" value="MIP"/>
    <property type="match status" value="2"/>
</dbReference>
<feature type="transmembrane region" description="Helical" evidence="9">
    <location>
        <begin position="21"/>
        <end position="40"/>
    </location>
</feature>
<dbReference type="eggNOG" id="KOG0223">
    <property type="taxonomic scope" value="Eukaryota"/>
</dbReference>
<dbReference type="Proteomes" id="UP000001646">
    <property type="component" value="Chromosome 2"/>
</dbReference>
<dbReference type="FunFam" id="1.20.1080.10:FF:000051">
    <property type="entry name" value="Uncharacterized protein"/>
    <property type="match status" value="1"/>
</dbReference>
<feature type="signal peptide" evidence="10">
    <location>
        <begin position="1"/>
        <end position="18"/>
    </location>
</feature>
<evidence type="ECO:0000256" key="6">
    <source>
        <dbReference type="ARBA" id="ARBA00023136"/>
    </source>
</evidence>
<feature type="region of interest" description="Disordered" evidence="8">
    <location>
        <begin position="338"/>
        <end position="358"/>
    </location>
</feature>
<dbReference type="AlphaFoldDB" id="R4GCF1"/>
<keyword evidence="3 7" id="KW-0813">Transport</keyword>
<keyword evidence="12" id="KW-1185">Reference proteome</keyword>
<dbReference type="Gene3D" id="1.20.1080.10">
    <property type="entry name" value="Glycerol uptake facilitator protein"/>
    <property type="match status" value="2"/>
</dbReference>
<dbReference type="GO" id="GO:0006833">
    <property type="term" value="P:water transport"/>
    <property type="evidence" value="ECO:0000318"/>
    <property type="project" value="GO_Central"/>
</dbReference>